<evidence type="ECO:0000259" key="12">
    <source>
        <dbReference type="PROSITE" id="PS50173"/>
    </source>
</evidence>
<dbReference type="GO" id="GO:0042276">
    <property type="term" value="P:error-prone translesion synthesis"/>
    <property type="evidence" value="ECO:0007669"/>
    <property type="project" value="TreeGrafter"/>
</dbReference>
<evidence type="ECO:0000256" key="5">
    <source>
        <dbReference type="ARBA" id="ARBA00022695"/>
    </source>
</evidence>
<dbReference type="PROSITE" id="PS50173">
    <property type="entry name" value="UMUC"/>
    <property type="match status" value="1"/>
</dbReference>
<dbReference type="SUPFAM" id="SSF56672">
    <property type="entry name" value="DNA/RNA polymerases"/>
    <property type="match status" value="1"/>
</dbReference>
<evidence type="ECO:0000313" key="13">
    <source>
        <dbReference type="EMBL" id="QEU10496.1"/>
    </source>
</evidence>
<evidence type="ECO:0000256" key="7">
    <source>
        <dbReference type="ARBA" id="ARBA00022763"/>
    </source>
</evidence>
<dbReference type="InterPro" id="IPR043128">
    <property type="entry name" value="Rev_trsase/Diguanyl_cyclase"/>
</dbReference>
<dbReference type="GO" id="GO:0009432">
    <property type="term" value="P:SOS response"/>
    <property type="evidence" value="ECO:0007669"/>
    <property type="project" value="TreeGrafter"/>
</dbReference>
<dbReference type="GO" id="GO:0005829">
    <property type="term" value="C:cytosol"/>
    <property type="evidence" value="ECO:0007669"/>
    <property type="project" value="TreeGrafter"/>
</dbReference>
<keyword evidence="8" id="KW-0460">Magnesium</keyword>
<evidence type="ECO:0000256" key="2">
    <source>
        <dbReference type="ARBA" id="ARBA00011245"/>
    </source>
</evidence>
<dbReference type="Gene3D" id="3.30.70.270">
    <property type="match status" value="1"/>
</dbReference>
<dbReference type="FunFam" id="3.40.1170.60:FF:000003">
    <property type="entry name" value="DNA polymerase eta"/>
    <property type="match status" value="1"/>
</dbReference>
<dbReference type="GO" id="GO:0046872">
    <property type="term" value="F:metal ion binding"/>
    <property type="evidence" value="ECO:0007669"/>
    <property type="project" value="UniProtKB-KW"/>
</dbReference>
<evidence type="ECO:0000256" key="4">
    <source>
        <dbReference type="ARBA" id="ARBA00022679"/>
    </source>
</evidence>
<evidence type="ECO:0000256" key="8">
    <source>
        <dbReference type="ARBA" id="ARBA00022842"/>
    </source>
</evidence>
<dbReference type="InterPro" id="IPR043502">
    <property type="entry name" value="DNA/RNA_pol_sf"/>
</dbReference>
<keyword evidence="9" id="KW-0234">DNA repair</keyword>
<keyword evidence="4" id="KW-0808">Transferase</keyword>
<protein>
    <recommendedName>
        <fullName evidence="3">DNA-directed DNA polymerase</fullName>
        <ecNumber evidence="3">2.7.7.7</ecNumber>
    </recommendedName>
</protein>
<dbReference type="GO" id="GO:0003887">
    <property type="term" value="F:DNA-directed DNA polymerase activity"/>
    <property type="evidence" value="ECO:0007669"/>
    <property type="project" value="TreeGrafter"/>
</dbReference>
<keyword evidence="7" id="KW-0227">DNA damage</keyword>
<keyword evidence="6" id="KW-0479">Metal-binding</keyword>
<comment type="catalytic activity">
    <reaction evidence="11">
        <text>DNA(n) + a 2'-deoxyribonucleoside 5'-triphosphate = DNA(n+1) + diphosphate</text>
        <dbReference type="Rhea" id="RHEA:22508"/>
        <dbReference type="Rhea" id="RHEA-COMP:17339"/>
        <dbReference type="Rhea" id="RHEA-COMP:17340"/>
        <dbReference type="ChEBI" id="CHEBI:33019"/>
        <dbReference type="ChEBI" id="CHEBI:61560"/>
        <dbReference type="ChEBI" id="CHEBI:173112"/>
        <dbReference type="EC" id="2.7.7.7"/>
    </reaction>
</comment>
<dbReference type="Pfam" id="PF00817">
    <property type="entry name" value="IMS"/>
    <property type="match status" value="1"/>
</dbReference>
<dbReference type="InterPro" id="IPR017961">
    <property type="entry name" value="DNA_pol_Y-fam_little_finger"/>
</dbReference>
<evidence type="ECO:0000256" key="9">
    <source>
        <dbReference type="ARBA" id="ARBA00023204"/>
    </source>
</evidence>
<dbReference type="EC" id="2.7.7.7" evidence="3"/>
<dbReference type="Proteomes" id="UP000324507">
    <property type="component" value="Chromosome"/>
</dbReference>
<dbReference type="Gene3D" id="3.40.1170.60">
    <property type="match status" value="1"/>
</dbReference>
<evidence type="ECO:0000256" key="6">
    <source>
        <dbReference type="ARBA" id="ARBA00022723"/>
    </source>
</evidence>
<name>A0A5P2QYS3_9RHOB</name>
<evidence type="ECO:0000256" key="11">
    <source>
        <dbReference type="ARBA" id="ARBA00049244"/>
    </source>
</evidence>
<dbReference type="Pfam" id="PF11799">
    <property type="entry name" value="IMS_C"/>
    <property type="match status" value="1"/>
</dbReference>
<proteinExistence type="inferred from homology"/>
<gene>
    <name evidence="13" type="ORF">FOB51_12730</name>
</gene>
<dbReference type="PANTHER" id="PTHR11076:SF34">
    <property type="entry name" value="PROTEIN UMUC"/>
    <property type="match status" value="1"/>
</dbReference>
<feature type="domain" description="UmuC" evidence="12">
    <location>
        <begin position="6"/>
        <end position="189"/>
    </location>
</feature>
<keyword evidence="5" id="KW-0548">Nucleotidyltransferase</keyword>
<evidence type="ECO:0000313" key="14">
    <source>
        <dbReference type="Proteomes" id="UP000324507"/>
    </source>
</evidence>
<sequence length="403" mass="44582">MGPFRTLYVDMNSFFASVEQQLNPAIRGRPVAITAMENEKGCCVAASYEAKAHGVKTGTSVPDARRLCPGIVFLPSRHRLYVRFNLRVAAVLDRFAELERIRSVDEFQIALSGGSTDLDGARDLVMTLKAAVAAEVGACLRFSAGIGPNHLLAKIAGKLEKPDGFQALWPGNMPSAVAHLALDDLPGISRSMRARLEHAGIRDVPSLWALDPRHARAIWRSVEGERFVRSLQGDPIPLVKTQRGGFGNSKVLAPQFREPASAYLVSRWLVEKAAARLRRDQRVASTFDLRLVLLHPYGADTWSRSIRCAPTQDTLEFLRHNRALWRQAWPAIRRRRLHSVGINLGDTFMLADRNGDLLMPLGPAEKTAGERAAEAVDFINQRFGDGTIKLGQNQPHPGFFERG</sequence>
<accession>A0A5P2QYS3</accession>
<dbReference type="InterPro" id="IPR001126">
    <property type="entry name" value="UmuC"/>
</dbReference>
<evidence type="ECO:0000256" key="1">
    <source>
        <dbReference type="ARBA" id="ARBA00010945"/>
    </source>
</evidence>
<dbReference type="AlphaFoldDB" id="A0A5P2QYS3"/>
<comment type="similarity">
    <text evidence="1">Belongs to the DNA polymerase type-Y family.</text>
</comment>
<reference evidence="13 14" key="1">
    <citation type="submission" date="2019-09" db="EMBL/GenBank/DDBJ databases">
        <title>FDA dAtabase for Regulatory Grade micrObial Sequences (FDA-ARGOS): Supporting development and validation of Infectious Disease Dx tests.</title>
        <authorList>
            <person name="Sciortino C."/>
            <person name="Tallon L."/>
            <person name="Sadzewicz L."/>
            <person name="Vavikolanu K."/>
            <person name="Mehta A."/>
            <person name="Aluvathingal J."/>
            <person name="Nadendla S."/>
            <person name="Nandy P."/>
            <person name="Geyer C."/>
            <person name="Yan Y."/>
            <person name="Sichtig H."/>
        </authorList>
    </citation>
    <scope>NUCLEOTIDE SEQUENCE [LARGE SCALE GENOMIC DNA]</scope>
    <source>
        <strain evidence="13 14">FDAARGOS_643</strain>
    </source>
</reference>
<comment type="subunit">
    <text evidence="2">Monomer.</text>
</comment>
<dbReference type="GO" id="GO:0006281">
    <property type="term" value="P:DNA repair"/>
    <property type="evidence" value="ECO:0007669"/>
    <property type="project" value="UniProtKB-KW"/>
</dbReference>
<dbReference type="EMBL" id="CP044081">
    <property type="protein sequence ID" value="QEU10496.1"/>
    <property type="molecule type" value="Genomic_DNA"/>
</dbReference>
<dbReference type="PANTHER" id="PTHR11076">
    <property type="entry name" value="DNA REPAIR POLYMERASE UMUC / TRANSFERASE FAMILY MEMBER"/>
    <property type="match status" value="1"/>
</dbReference>
<dbReference type="InterPro" id="IPR050116">
    <property type="entry name" value="DNA_polymerase-Y"/>
</dbReference>
<comment type="function">
    <text evidence="10">Poorly processive, error-prone DNA polymerase involved in untargeted mutagenesis. Copies undamaged DNA at stalled replication forks, which arise in vivo from mismatched or misaligned primer ends. These misaligned primers can be extended by PolIV. Exhibits no 3'-5' exonuclease (proofreading) activity. May be involved in translesional synthesis, in conjunction with the beta clamp from PolIII.</text>
</comment>
<organism evidence="13 14">
    <name type="scientific">Paracoccus yeei</name>
    <dbReference type="NCBI Taxonomy" id="147645"/>
    <lineage>
        <taxon>Bacteria</taxon>
        <taxon>Pseudomonadati</taxon>
        <taxon>Pseudomonadota</taxon>
        <taxon>Alphaproteobacteria</taxon>
        <taxon>Rhodobacterales</taxon>
        <taxon>Paracoccaceae</taxon>
        <taxon>Paracoccus</taxon>
    </lineage>
</organism>
<evidence type="ECO:0000256" key="10">
    <source>
        <dbReference type="ARBA" id="ARBA00025589"/>
    </source>
</evidence>
<evidence type="ECO:0000256" key="3">
    <source>
        <dbReference type="ARBA" id="ARBA00012417"/>
    </source>
</evidence>
<dbReference type="GO" id="GO:0003684">
    <property type="term" value="F:damaged DNA binding"/>
    <property type="evidence" value="ECO:0007669"/>
    <property type="project" value="InterPro"/>
</dbReference>